<dbReference type="Proteomes" id="UP000279994">
    <property type="component" value="Unassembled WGS sequence"/>
</dbReference>
<dbReference type="AlphaFoldDB" id="A0A3N0GND4"/>
<dbReference type="Pfam" id="PF09954">
    <property type="entry name" value="DUF2188"/>
    <property type="match status" value="1"/>
</dbReference>
<keyword evidence="2" id="KW-1185">Reference proteome</keyword>
<sequence>MVTGEVETYYEDGAWRNWADGAELGSPHRERDAAIAEGRAQAAERGVEHIVRDEQATVVAREDDA</sequence>
<dbReference type="InterPro" id="IPR018691">
    <property type="entry name" value="DUF2188"/>
</dbReference>
<evidence type="ECO:0000313" key="1">
    <source>
        <dbReference type="EMBL" id="RNM13994.1"/>
    </source>
</evidence>
<organism evidence="1 2">
    <name type="scientific">Nocardioides pocheonensis</name>
    <dbReference type="NCBI Taxonomy" id="661485"/>
    <lineage>
        <taxon>Bacteria</taxon>
        <taxon>Bacillati</taxon>
        <taxon>Actinomycetota</taxon>
        <taxon>Actinomycetes</taxon>
        <taxon>Propionibacteriales</taxon>
        <taxon>Nocardioidaceae</taxon>
        <taxon>Nocardioides</taxon>
    </lineage>
</organism>
<accession>A0A3N0GND4</accession>
<gene>
    <name evidence="1" type="ORF">EFL26_13725</name>
</gene>
<evidence type="ECO:0000313" key="2">
    <source>
        <dbReference type="Proteomes" id="UP000279994"/>
    </source>
</evidence>
<dbReference type="EMBL" id="RJSF01000040">
    <property type="protein sequence ID" value="RNM13994.1"/>
    <property type="molecule type" value="Genomic_DNA"/>
</dbReference>
<proteinExistence type="predicted"/>
<comment type="caution">
    <text evidence="1">The sequence shown here is derived from an EMBL/GenBank/DDBJ whole genome shotgun (WGS) entry which is preliminary data.</text>
</comment>
<dbReference type="OrthoDB" id="3789655at2"/>
<name>A0A3N0GND4_9ACTN</name>
<protein>
    <submittedName>
        <fullName evidence="1">DUF2188 domain-containing protein</fullName>
    </submittedName>
</protein>
<reference evidence="1 2" key="1">
    <citation type="submission" date="2018-11" db="EMBL/GenBank/DDBJ databases">
        <authorList>
            <person name="Li F."/>
        </authorList>
    </citation>
    <scope>NUCLEOTIDE SEQUENCE [LARGE SCALE GENOMIC DNA]</scope>
    <source>
        <strain evidence="1 2">Gsoil 818</strain>
    </source>
</reference>